<dbReference type="FunFam" id="3.30.470.20:FF:000058">
    <property type="entry name" value="Alpha-aminoadipate--LysW ligase LysX protein"/>
    <property type="match status" value="1"/>
</dbReference>
<dbReference type="EMBL" id="QMQV01000062">
    <property type="protein sequence ID" value="RLE48693.1"/>
    <property type="molecule type" value="Genomic_DNA"/>
</dbReference>
<dbReference type="NCBIfam" id="TIGR02144">
    <property type="entry name" value="LysX_arch"/>
    <property type="match status" value="1"/>
</dbReference>
<dbReference type="InterPro" id="IPR054562">
    <property type="entry name" value="LysX/ArgX_preATP_grasp"/>
</dbReference>
<dbReference type="PANTHER" id="PTHR21621:SF2">
    <property type="entry name" value="COENZYME GAMMA-F420-2:ALPHA-L-GLUTAMATE LIGASE"/>
    <property type="match status" value="1"/>
</dbReference>
<dbReference type="SUPFAM" id="SSF52440">
    <property type="entry name" value="PreATP-grasp domain"/>
    <property type="match status" value="1"/>
</dbReference>
<keyword evidence="8" id="KW-0460">Magnesium</keyword>
<keyword evidence="6 10" id="KW-0547">Nucleotide-binding</keyword>
<dbReference type="GO" id="GO:0005524">
    <property type="term" value="F:ATP binding"/>
    <property type="evidence" value="ECO:0007669"/>
    <property type="project" value="UniProtKB-UniRule"/>
</dbReference>
<dbReference type="GO" id="GO:0009085">
    <property type="term" value="P:lysine biosynthetic process"/>
    <property type="evidence" value="ECO:0007669"/>
    <property type="project" value="InterPro"/>
</dbReference>
<dbReference type="InterPro" id="IPR016185">
    <property type="entry name" value="PreATP-grasp_dom_sf"/>
</dbReference>
<keyword evidence="4" id="KW-0028">Amino-acid biosynthesis</keyword>
<protein>
    <submittedName>
        <fullName evidence="12">Lysine biosynthesis protein LysX</fullName>
    </submittedName>
</protein>
<reference evidence="12 13" key="1">
    <citation type="submission" date="2018-06" db="EMBL/GenBank/DDBJ databases">
        <title>Extensive metabolic versatility and redundancy in microbially diverse, dynamic hydrothermal sediments.</title>
        <authorList>
            <person name="Dombrowski N."/>
            <person name="Teske A."/>
            <person name="Baker B.J."/>
        </authorList>
    </citation>
    <scope>NUCLEOTIDE SEQUENCE [LARGE SCALE GENOMIC DNA]</scope>
    <source>
        <strain evidence="12">B66_G16</strain>
    </source>
</reference>
<evidence type="ECO:0000256" key="4">
    <source>
        <dbReference type="ARBA" id="ARBA00022605"/>
    </source>
</evidence>
<dbReference type="InterPro" id="IPR011870">
    <property type="entry name" value="LysX_arch"/>
</dbReference>
<evidence type="ECO:0000256" key="3">
    <source>
        <dbReference type="ARBA" id="ARBA00022598"/>
    </source>
</evidence>
<keyword evidence="5" id="KW-0479">Metal-binding</keyword>
<name>A0A497EMR2_9CREN</name>
<sequence>MVELSLVYDKVRWEEKALYEAAKKLNIPLKMVDAEEAIFDISADKPSENYGDVVLERCVSHYTGFHVAAILEGYGYKVINPSHVIMLCGNKLLTTIALRKAGLPVPKTYAAFTANSALKAFDKVGYPAILKPVLGSWGRLVSLISDRAAAKVAVEHRELMYPLYQVYYVQENVKRPPRDIRVFVIGDEIPVAIYRVSPPDDWRTNTARGGKVVKCELTPEIEELAFKAADAVGGGVFGVDMMESEDRGLLVHEVNSTVEFRNTVPATGVRVQDHIINYAVKEAKR</sequence>
<evidence type="ECO:0000256" key="6">
    <source>
        <dbReference type="ARBA" id="ARBA00022741"/>
    </source>
</evidence>
<comment type="caution">
    <text evidence="12">The sequence shown here is derived from an EMBL/GenBank/DDBJ whole genome shotgun (WGS) entry which is preliminary data.</text>
</comment>
<dbReference type="PANTHER" id="PTHR21621">
    <property type="entry name" value="RIBOSOMAL PROTEIN S6 MODIFICATION PROTEIN"/>
    <property type="match status" value="1"/>
</dbReference>
<feature type="domain" description="ATP-grasp" evidence="11">
    <location>
        <begin position="95"/>
        <end position="280"/>
    </location>
</feature>
<proteinExistence type="inferred from homology"/>
<dbReference type="InterPro" id="IPR011761">
    <property type="entry name" value="ATP-grasp"/>
</dbReference>
<dbReference type="InterPro" id="IPR004666">
    <property type="entry name" value="Rp_bS6_RimK/Lys_biosynth_LsyX"/>
</dbReference>
<dbReference type="NCBIfam" id="TIGR00768">
    <property type="entry name" value="rimK_fam"/>
    <property type="match status" value="1"/>
</dbReference>
<dbReference type="GO" id="GO:0046872">
    <property type="term" value="F:metal ion binding"/>
    <property type="evidence" value="ECO:0007669"/>
    <property type="project" value="UniProtKB-KW"/>
</dbReference>
<evidence type="ECO:0000256" key="9">
    <source>
        <dbReference type="ARBA" id="ARBA00029440"/>
    </source>
</evidence>
<evidence type="ECO:0000256" key="5">
    <source>
        <dbReference type="ARBA" id="ARBA00022723"/>
    </source>
</evidence>
<dbReference type="PROSITE" id="PS50975">
    <property type="entry name" value="ATP_GRASP"/>
    <property type="match status" value="1"/>
</dbReference>
<comment type="cofactor">
    <cofactor evidence="1">
        <name>Mg(2+)</name>
        <dbReference type="ChEBI" id="CHEBI:18420"/>
    </cofactor>
</comment>
<dbReference type="GO" id="GO:0043774">
    <property type="term" value="F:coenzyme F420-2 alpha-glutamyl ligase activity"/>
    <property type="evidence" value="ECO:0007669"/>
    <property type="project" value="TreeGrafter"/>
</dbReference>
<evidence type="ECO:0000256" key="10">
    <source>
        <dbReference type="PROSITE-ProRule" id="PRU00409"/>
    </source>
</evidence>
<evidence type="ECO:0000256" key="8">
    <source>
        <dbReference type="ARBA" id="ARBA00022842"/>
    </source>
</evidence>
<keyword evidence="3" id="KW-0436">Ligase</keyword>
<dbReference type="Pfam" id="PF08443">
    <property type="entry name" value="RimK"/>
    <property type="match status" value="1"/>
</dbReference>
<comment type="pathway">
    <text evidence="9">Amino-acid biosynthesis.</text>
</comment>
<organism evidence="12 13">
    <name type="scientific">Thermoproteota archaeon</name>
    <dbReference type="NCBI Taxonomy" id="2056631"/>
    <lineage>
        <taxon>Archaea</taxon>
        <taxon>Thermoproteota</taxon>
    </lineage>
</organism>
<evidence type="ECO:0000259" key="11">
    <source>
        <dbReference type="PROSITE" id="PS50975"/>
    </source>
</evidence>
<evidence type="ECO:0000256" key="2">
    <source>
        <dbReference type="ARBA" id="ARBA00006239"/>
    </source>
</evidence>
<accession>A0A497EMR2</accession>
<dbReference type="Gene3D" id="3.40.50.20">
    <property type="match status" value="1"/>
</dbReference>
<dbReference type="AlphaFoldDB" id="A0A497EMR2"/>
<dbReference type="Gene3D" id="3.30.1490.20">
    <property type="entry name" value="ATP-grasp fold, A domain"/>
    <property type="match status" value="1"/>
</dbReference>
<evidence type="ECO:0000313" key="12">
    <source>
        <dbReference type="EMBL" id="RLE48693.1"/>
    </source>
</evidence>
<dbReference type="InterPro" id="IPR013815">
    <property type="entry name" value="ATP_grasp_subdomain_1"/>
</dbReference>
<evidence type="ECO:0000256" key="7">
    <source>
        <dbReference type="ARBA" id="ARBA00022840"/>
    </source>
</evidence>
<comment type="similarity">
    <text evidence="2">Belongs to the RimK family. LysX subfamily.</text>
</comment>
<keyword evidence="7 10" id="KW-0067">ATP-binding</keyword>
<dbReference type="Gene3D" id="3.30.470.20">
    <property type="entry name" value="ATP-grasp fold, B domain"/>
    <property type="match status" value="1"/>
</dbReference>
<gene>
    <name evidence="12" type="primary">lysX</name>
    <name evidence="12" type="ORF">DRJ31_06640</name>
</gene>
<dbReference type="Proteomes" id="UP000278475">
    <property type="component" value="Unassembled WGS sequence"/>
</dbReference>
<dbReference type="Pfam" id="PF22626">
    <property type="entry name" value="LysX_preATP_grasp"/>
    <property type="match status" value="1"/>
</dbReference>
<dbReference type="SUPFAM" id="SSF56059">
    <property type="entry name" value="Glutathione synthetase ATP-binding domain-like"/>
    <property type="match status" value="1"/>
</dbReference>
<evidence type="ECO:0000313" key="13">
    <source>
        <dbReference type="Proteomes" id="UP000278475"/>
    </source>
</evidence>
<dbReference type="InterPro" id="IPR013651">
    <property type="entry name" value="ATP-grasp_RimK-type"/>
</dbReference>
<dbReference type="GO" id="GO:0005737">
    <property type="term" value="C:cytoplasm"/>
    <property type="evidence" value="ECO:0007669"/>
    <property type="project" value="TreeGrafter"/>
</dbReference>
<dbReference type="FunFam" id="3.30.1490.20:FF:000025">
    <property type="entry name" value="Alpha-aminoadipate--LysW ligase LysX protein"/>
    <property type="match status" value="1"/>
</dbReference>
<evidence type="ECO:0000256" key="1">
    <source>
        <dbReference type="ARBA" id="ARBA00001946"/>
    </source>
</evidence>